<dbReference type="EC" id="3.1.21.-" evidence="2"/>
<keyword evidence="2" id="KW-0378">Hydrolase</keyword>
<dbReference type="InterPro" id="IPR052934">
    <property type="entry name" value="Methyl-DNA_Rec/Restrict_Enz"/>
</dbReference>
<dbReference type="InterPro" id="IPR015947">
    <property type="entry name" value="PUA-like_sf"/>
</dbReference>
<dbReference type="Gene3D" id="3.40.50.300">
    <property type="entry name" value="P-loop containing nucleotide triphosphate hydrolases"/>
    <property type="match status" value="1"/>
</dbReference>
<dbReference type="SUPFAM" id="SSF52540">
    <property type="entry name" value="P-loop containing nucleoside triphosphate hydrolases"/>
    <property type="match status" value="1"/>
</dbReference>
<proteinExistence type="predicted"/>
<evidence type="ECO:0000313" key="2">
    <source>
        <dbReference type="EMBL" id="MDQ0340527.1"/>
    </source>
</evidence>
<comment type="caution">
    <text evidence="2">The sequence shown here is derived from an EMBL/GenBank/DDBJ whole genome shotgun (WGS) entry which is preliminary data.</text>
</comment>
<sequence>MELMELASQFEQRYDYETLEKAKQLHKEFLSRFPRENLSSLSLEEYALGYKKKDSLCWWLEYHTSPLGSIKGGFAGKHIIYYSTKDQEWKYPDHFDSVEQAWQQLRHDICELLDAYDQLPSEGISPDSLVFNANMLKGKLLFLYHPDKFLPIYKAKHLHAILSALNVPENEWKGKDTIECNLLLKNVVNELEPLNKWHPVKLMAFLWHVVITDEKYYKIAPGENASLWSQFLKEGLISVGWNEVGDLTQYPDYEEFKTAFLKHHFHTGTPNNAKANELWEFYNLQPGDKVIANQGTSKILGIGTVTKGYEYREDLSPYKHVVYVQWDTVYDPPLSIPKQDYWAFATLREVSKKEVLKWTKHREQHSGIDAENYTEEEELFFTKLEKALERKGQCILYGPSGTGKTYLAKRYIQWKNEKEELLTSEGKQSQKLWMMIASVRHDFQWEDILTNGGTIDFELKSVKRNFRLAQKGDKVLCYKGGGNERCFVGLAEIDQPFDGQKLRVKGLYAFKQPIPFEEVKDIREYQQTQAGRMGNRGTMFELSESFSEWLVNYLLEIEDEEAVQYLSETRNTNMDVCTFHPSFTYEDFIEGFKPIANNHGQVLFNLQDGILKTLCKKAEENPDQPYFLIIDEINRGNVPKIFGEIITLLEKDKRGMKVTLPQSKETFTIPENVYIIGTMNTSDRSIKMMDAALKRRFAFIECMPRYELIDQTIDQLGLSPKDILEQINEKLVAMGGRDKQIGHAYFMKDGQPVATVEDLKEIYELDIIPLVQDYCFDDYERLASIVGPSFVDTEVMDINRSIFTEPDDVFIAALNEHFKG</sequence>
<dbReference type="InterPro" id="IPR002740">
    <property type="entry name" value="EVE_domain"/>
</dbReference>
<evidence type="ECO:0000259" key="1">
    <source>
        <dbReference type="SMART" id="SM00382"/>
    </source>
</evidence>
<dbReference type="InterPro" id="IPR011704">
    <property type="entry name" value="ATPase_dyneun-rel_AAA"/>
</dbReference>
<dbReference type="PANTHER" id="PTHR37291">
    <property type="entry name" value="5-METHYLCYTOSINE-SPECIFIC RESTRICTION ENZYME B"/>
    <property type="match status" value="1"/>
</dbReference>
<dbReference type="PANTHER" id="PTHR37291:SF1">
    <property type="entry name" value="TYPE IV METHYL-DIRECTED RESTRICTION ENZYME ECOKMCRB SUBUNIT"/>
    <property type="match status" value="1"/>
</dbReference>
<dbReference type="Pfam" id="PF07728">
    <property type="entry name" value="AAA_5"/>
    <property type="match status" value="1"/>
</dbReference>
<dbReference type="SUPFAM" id="SSF88697">
    <property type="entry name" value="PUA domain-like"/>
    <property type="match status" value="1"/>
</dbReference>
<dbReference type="InterPro" id="IPR003593">
    <property type="entry name" value="AAA+_ATPase"/>
</dbReference>
<dbReference type="Pfam" id="PF01878">
    <property type="entry name" value="EVE"/>
    <property type="match status" value="1"/>
</dbReference>
<organism evidence="2 3">
    <name type="scientific">Caldalkalibacillus uzonensis</name>
    <dbReference type="NCBI Taxonomy" id="353224"/>
    <lineage>
        <taxon>Bacteria</taxon>
        <taxon>Bacillati</taxon>
        <taxon>Bacillota</taxon>
        <taxon>Bacilli</taxon>
        <taxon>Bacillales</taxon>
        <taxon>Bacillaceae</taxon>
        <taxon>Caldalkalibacillus</taxon>
    </lineage>
</organism>
<name>A0ABU0CWK7_9BACI</name>
<feature type="domain" description="AAA+ ATPase" evidence="1">
    <location>
        <begin position="390"/>
        <end position="707"/>
    </location>
</feature>
<dbReference type="InterPro" id="IPR027417">
    <property type="entry name" value="P-loop_NTPase"/>
</dbReference>
<reference evidence="2 3" key="1">
    <citation type="submission" date="2023-07" db="EMBL/GenBank/DDBJ databases">
        <title>Genomic Encyclopedia of Type Strains, Phase IV (KMG-IV): sequencing the most valuable type-strain genomes for metagenomic binning, comparative biology and taxonomic classification.</title>
        <authorList>
            <person name="Goeker M."/>
        </authorList>
    </citation>
    <scope>NUCLEOTIDE SEQUENCE [LARGE SCALE GENOMIC DNA]</scope>
    <source>
        <strain evidence="2 3">DSM 17740</strain>
    </source>
</reference>
<dbReference type="Proteomes" id="UP001232445">
    <property type="component" value="Unassembled WGS sequence"/>
</dbReference>
<protein>
    <submittedName>
        <fullName evidence="2">5-methylcytosine-specific restriction protein B</fullName>
        <ecNumber evidence="2">3.1.21.-</ecNumber>
    </submittedName>
</protein>
<gene>
    <name evidence="2" type="ORF">J2S00_003351</name>
</gene>
<evidence type="ECO:0000313" key="3">
    <source>
        <dbReference type="Proteomes" id="UP001232445"/>
    </source>
</evidence>
<keyword evidence="3" id="KW-1185">Reference proteome</keyword>
<dbReference type="EMBL" id="JAUSUQ010000015">
    <property type="protein sequence ID" value="MDQ0340527.1"/>
    <property type="molecule type" value="Genomic_DNA"/>
</dbReference>
<dbReference type="SMART" id="SM00382">
    <property type="entry name" value="AAA"/>
    <property type="match status" value="1"/>
</dbReference>
<dbReference type="GO" id="GO:0016787">
    <property type="term" value="F:hydrolase activity"/>
    <property type="evidence" value="ECO:0007669"/>
    <property type="project" value="UniProtKB-KW"/>
</dbReference>
<accession>A0ABU0CWK7</accession>
<dbReference type="RefSeq" id="WP_307342303.1">
    <property type="nucleotide sequence ID" value="NZ_JAUSUQ010000015.1"/>
</dbReference>